<reference evidence="13" key="1">
    <citation type="submission" date="2022-11" db="EMBL/GenBank/DDBJ databases">
        <authorList>
            <person name="Petersen C."/>
        </authorList>
    </citation>
    <scope>NUCLEOTIDE SEQUENCE</scope>
    <source>
        <strain evidence="13">IBT 16849</strain>
    </source>
</reference>
<evidence type="ECO:0000256" key="5">
    <source>
        <dbReference type="ARBA" id="ARBA00013948"/>
    </source>
</evidence>
<comment type="function">
    <text evidence="1">Component of the EKC/KEOPS complex that is required for the formation of a threonylcarbamoyl group on adenosine at position 37 (t(6)A37) in tRNAs that read codons beginning with adenine. The complex is probably involved in the transfer of the threonylcarbamoyl moiety of threonylcarbamoyl-AMP (TC-AMP) to the N6 group of A37. BUD32 has ATPase activity in the context of the EKC/KEOPS complex and likely plays a supporting role to the catalytic subunit KAE1. The EKC/KEOPS complex also promotes both telomere uncapping and telomere elongation. The complex is required for efficient recruitment of transcriptional coactivators.</text>
</comment>
<evidence type="ECO:0000256" key="7">
    <source>
        <dbReference type="ARBA" id="ARBA00022895"/>
    </source>
</evidence>
<dbReference type="EMBL" id="JAPQKP010000002">
    <property type="protein sequence ID" value="KAJ5206635.1"/>
    <property type="molecule type" value="Genomic_DNA"/>
</dbReference>
<evidence type="ECO:0000256" key="6">
    <source>
        <dbReference type="ARBA" id="ARBA00019973"/>
    </source>
</evidence>
<dbReference type="OrthoDB" id="1668230at2759"/>
<comment type="catalytic activity">
    <reaction evidence="11">
        <text>L-seryl-[protein] + ATP = O-phospho-L-seryl-[protein] + ADP + H(+)</text>
        <dbReference type="Rhea" id="RHEA:17989"/>
        <dbReference type="Rhea" id="RHEA-COMP:9863"/>
        <dbReference type="Rhea" id="RHEA-COMP:11604"/>
        <dbReference type="ChEBI" id="CHEBI:15378"/>
        <dbReference type="ChEBI" id="CHEBI:29999"/>
        <dbReference type="ChEBI" id="CHEBI:30616"/>
        <dbReference type="ChEBI" id="CHEBI:83421"/>
        <dbReference type="ChEBI" id="CHEBI:456216"/>
        <dbReference type="EC" id="2.7.11.1"/>
    </reaction>
</comment>
<keyword evidence="14" id="KW-1185">Reference proteome</keyword>
<evidence type="ECO:0000256" key="8">
    <source>
        <dbReference type="ARBA" id="ARBA00030980"/>
    </source>
</evidence>
<accession>A0A9W9MSE9</accession>
<evidence type="ECO:0000313" key="14">
    <source>
        <dbReference type="Proteomes" id="UP001150879"/>
    </source>
</evidence>
<evidence type="ECO:0000259" key="12">
    <source>
        <dbReference type="PROSITE" id="PS50011"/>
    </source>
</evidence>
<dbReference type="Proteomes" id="UP001150879">
    <property type="component" value="Unassembled WGS sequence"/>
</dbReference>
<comment type="catalytic activity">
    <reaction evidence="10">
        <text>L-threonyl-[protein] + ATP = O-phospho-L-threonyl-[protein] + ADP + H(+)</text>
        <dbReference type="Rhea" id="RHEA:46608"/>
        <dbReference type="Rhea" id="RHEA-COMP:11060"/>
        <dbReference type="Rhea" id="RHEA-COMP:11605"/>
        <dbReference type="ChEBI" id="CHEBI:15378"/>
        <dbReference type="ChEBI" id="CHEBI:30013"/>
        <dbReference type="ChEBI" id="CHEBI:30616"/>
        <dbReference type="ChEBI" id="CHEBI:61977"/>
        <dbReference type="ChEBI" id="CHEBI:456216"/>
        <dbReference type="EC" id="2.7.11.1"/>
    </reaction>
</comment>
<keyword evidence="7" id="KW-0779">Telomere</keyword>
<evidence type="ECO:0000256" key="11">
    <source>
        <dbReference type="ARBA" id="ARBA00048679"/>
    </source>
</evidence>
<dbReference type="Gene3D" id="1.10.510.10">
    <property type="entry name" value="Transferase(Phosphotransferase) domain 1"/>
    <property type="match status" value="1"/>
</dbReference>
<dbReference type="GO" id="GO:0000781">
    <property type="term" value="C:chromosome, telomeric region"/>
    <property type="evidence" value="ECO:0007669"/>
    <property type="project" value="UniProtKB-SubCell"/>
</dbReference>
<reference evidence="13" key="2">
    <citation type="journal article" date="2023" name="IMA Fungus">
        <title>Comparative genomic study of the Penicillium genus elucidates a diverse pangenome and 15 lateral gene transfer events.</title>
        <authorList>
            <person name="Petersen C."/>
            <person name="Sorensen T."/>
            <person name="Nielsen M.R."/>
            <person name="Sondergaard T.E."/>
            <person name="Sorensen J.L."/>
            <person name="Fitzpatrick D.A."/>
            <person name="Frisvad J.C."/>
            <person name="Nielsen K.L."/>
        </authorList>
    </citation>
    <scope>NUCLEOTIDE SEQUENCE</scope>
    <source>
        <strain evidence="13">IBT 16849</strain>
    </source>
</reference>
<proteinExistence type="predicted"/>
<keyword evidence="7" id="KW-0158">Chromosome</keyword>
<evidence type="ECO:0000256" key="1">
    <source>
        <dbReference type="ARBA" id="ARBA00003747"/>
    </source>
</evidence>
<comment type="caution">
    <text evidence="13">The sequence shown here is derived from an EMBL/GenBank/DDBJ whole genome shotgun (WGS) entry which is preliminary data.</text>
</comment>
<dbReference type="InterPro" id="IPR008266">
    <property type="entry name" value="Tyr_kinase_AS"/>
</dbReference>
<evidence type="ECO:0000256" key="2">
    <source>
        <dbReference type="ARBA" id="ARBA00004574"/>
    </source>
</evidence>
<feature type="domain" description="Protein kinase" evidence="12">
    <location>
        <begin position="80"/>
        <end position="332"/>
    </location>
</feature>
<dbReference type="AlphaFoldDB" id="A0A9W9MSE9"/>
<dbReference type="SUPFAM" id="SSF56112">
    <property type="entry name" value="Protein kinase-like (PK-like)"/>
    <property type="match status" value="1"/>
</dbReference>
<name>A0A9W9MSE9_9EURO</name>
<evidence type="ECO:0000256" key="3">
    <source>
        <dbReference type="ARBA" id="ARBA00011534"/>
    </source>
</evidence>
<organism evidence="13 14">
    <name type="scientific">Penicillium cf. griseofulvum</name>
    <dbReference type="NCBI Taxonomy" id="2972120"/>
    <lineage>
        <taxon>Eukaryota</taxon>
        <taxon>Fungi</taxon>
        <taxon>Dikarya</taxon>
        <taxon>Ascomycota</taxon>
        <taxon>Pezizomycotina</taxon>
        <taxon>Eurotiomycetes</taxon>
        <taxon>Eurotiomycetidae</taxon>
        <taxon>Eurotiales</taxon>
        <taxon>Aspergillaceae</taxon>
        <taxon>Penicillium</taxon>
    </lineage>
</organism>
<evidence type="ECO:0000256" key="9">
    <source>
        <dbReference type="ARBA" id="ARBA00033194"/>
    </source>
</evidence>
<evidence type="ECO:0000256" key="4">
    <source>
        <dbReference type="ARBA" id="ARBA00012513"/>
    </source>
</evidence>
<dbReference type="GO" id="GO:0004674">
    <property type="term" value="F:protein serine/threonine kinase activity"/>
    <property type="evidence" value="ECO:0007669"/>
    <property type="project" value="UniProtKB-EC"/>
</dbReference>
<protein>
    <recommendedName>
        <fullName evidence="6">EKC/KEOPS complex subunit BUD32</fullName>
        <ecNumber evidence="4">2.7.11.1</ecNumber>
    </recommendedName>
    <alternativeName>
        <fullName evidence="8 9">Atypical Serine/threonine protein kinase BUD32</fullName>
    </alternativeName>
    <alternativeName>
        <fullName evidence="5">EKC/KEOPS complex subunit bud32</fullName>
    </alternativeName>
</protein>
<comment type="subunit">
    <text evidence="3">Component of the EKC/KEOPS complex composed of at least BUD32, CGI121, GON7, KAE1 and PCC1; the whole complex dimerizes.</text>
</comment>
<dbReference type="PROSITE" id="PS00109">
    <property type="entry name" value="PROTEIN_KINASE_TYR"/>
    <property type="match status" value="1"/>
</dbReference>
<comment type="subcellular location">
    <subcellularLocation>
        <location evidence="2">Chromosome</location>
        <location evidence="2">Telomere</location>
    </subcellularLocation>
</comment>
<sequence length="332" mass="37223">MSQSLKDPFAQQVQQLRAAYNDKRAQSNLTSSPGQRILNLDIATINGVTCYTYWYQPSGRCLRLAVIPGTLSGDILSLEQNVPLSVLNGDFEIIGDQIRPLENIPPLPEPDDDSENLSALLTSLPILDIHSDNVNPDKYFLKKSKYKSEISGLLKCQGGSCPGAPKSPHVIQLLGRSRDGRLVFEKFKPRWLLVDIYPLATYKEWIFQVISGLKCLHSCGIIHRDLRIDNLVFSTDIVPRVIICDLESRWGNRLAPEISREPVLDAGWTEMSDIYDLGGVIKGMIYGNVPITHEVKWPIPPPFDTLVEACTWESSEDCPSLDELYAMVEQIK</sequence>
<gene>
    <name evidence="13" type="ORF">N7472_003083</name>
</gene>
<dbReference type="GO" id="GO:0005524">
    <property type="term" value="F:ATP binding"/>
    <property type="evidence" value="ECO:0007669"/>
    <property type="project" value="InterPro"/>
</dbReference>
<dbReference type="InterPro" id="IPR011009">
    <property type="entry name" value="Kinase-like_dom_sf"/>
</dbReference>
<dbReference type="PROSITE" id="PS50011">
    <property type="entry name" value="PROTEIN_KINASE_DOM"/>
    <property type="match status" value="1"/>
</dbReference>
<evidence type="ECO:0000313" key="13">
    <source>
        <dbReference type="EMBL" id="KAJ5206635.1"/>
    </source>
</evidence>
<dbReference type="EC" id="2.7.11.1" evidence="4"/>
<evidence type="ECO:0000256" key="10">
    <source>
        <dbReference type="ARBA" id="ARBA00047899"/>
    </source>
</evidence>
<dbReference type="InterPro" id="IPR000719">
    <property type="entry name" value="Prot_kinase_dom"/>
</dbReference>